<dbReference type="PANTHER" id="PTHR43531">
    <property type="entry name" value="PROTEIN ICFG"/>
    <property type="match status" value="1"/>
</dbReference>
<dbReference type="PROSITE" id="PS50111">
    <property type="entry name" value="CHEMOTAXIS_TRANSDUC_2"/>
    <property type="match status" value="1"/>
</dbReference>
<keyword evidence="8" id="KW-1185">Reference proteome</keyword>
<protein>
    <submittedName>
        <fullName evidence="7">Methyl-accepting chemotaxis protein</fullName>
    </submittedName>
</protein>
<dbReference type="PANTHER" id="PTHR43531:SF11">
    <property type="entry name" value="METHYL-ACCEPTING CHEMOTAXIS PROTEIN 3"/>
    <property type="match status" value="1"/>
</dbReference>
<keyword evidence="4" id="KW-1133">Transmembrane helix</keyword>
<dbReference type="Gene3D" id="6.10.340.10">
    <property type="match status" value="1"/>
</dbReference>
<dbReference type="InterPro" id="IPR004089">
    <property type="entry name" value="MCPsignal_dom"/>
</dbReference>
<dbReference type="SMART" id="SM00304">
    <property type="entry name" value="HAMP"/>
    <property type="match status" value="2"/>
</dbReference>
<dbReference type="RefSeq" id="WP_262171251.1">
    <property type="nucleotide sequence ID" value="NZ_CP104965.1"/>
</dbReference>
<dbReference type="Gene3D" id="1.10.287.950">
    <property type="entry name" value="Methyl-accepting chemotaxis protein"/>
    <property type="match status" value="1"/>
</dbReference>
<dbReference type="SUPFAM" id="SSF158472">
    <property type="entry name" value="HAMP domain-like"/>
    <property type="match status" value="1"/>
</dbReference>
<dbReference type="InterPro" id="IPR051310">
    <property type="entry name" value="MCP_chemotaxis"/>
</dbReference>
<dbReference type="EMBL" id="CP104965">
    <property type="protein sequence ID" value="UXN71615.1"/>
    <property type="molecule type" value="Genomic_DNA"/>
</dbReference>
<keyword evidence="4" id="KW-0472">Membrane</keyword>
<dbReference type="Proteomes" id="UP001061862">
    <property type="component" value="Chromosome"/>
</dbReference>
<dbReference type="InterPro" id="IPR033462">
    <property type="entry name" value="Cache_3-Cache_2"/>
</dbReference>
<sequence>MFRRVGRFFGNVKMTTAIAALVLISIIGSVGAVTAAIYFNTNASLARQSEENQATHMGAAATILERRLAGSVLTWAEDGSIGNFQSWAVPPFYDTEIIDSVVRVIKQDATIYVLDSASQNFLGKTTSLTAPDGTRAVDLVLDPNSPAYATVMAGERFFGTLPVNGVEYYATILPIKKMSAADKLNGPVMGAIFVGTPLAQVAAQMNSALQLIAMVGGAAIVGFGLLGLLASRLLTKPLPILVGAAARIAEGEYDTEVPFTGRGNEIGAMAKAVDVFRENGLRISQMTEAEAARIIADQENRQQMMAELQSAFGEVVDAAVAGDFTRQVTTEFPDPELNSLASGVNNLVSTFNRGVSELGEVLGAMADTDLTQRMQGDYEGAFATIKTDINAVADKLTEVVGQLRHTSGALKTATGEILSGANDLSERTTKQAATIEETSAAMEQLASTVLANAQRAKDASANAAEVTRTAEEGGKVMDAANVAMERITESSAKISNIIGLIDDIAFQTNLLALNASVEAARAGDAGKGFAVVAVEVRRLAQSAASASSDVKKLIEQSAGEVRGGSKLVSDASSKLKAMLEGVRGNNVLLESIARDSREQASAIEEVNTAVRTMDEMTQHNAALVEETNAAIEQTEGQAIELDRIVDVFRIEAAEQQPVRRDDAGARGLQQRLKSAASGLVRGNTALARDWEAF</sequence>
<evidence type="ECO:0000259" key="5">
    <source>
        <dbReference type="PROSITE" id="PS50111"/>
    </source>
</evidence>
<organism evidence="7 8">
    <name type="scientific">Devosia neptuniae</name>
    <dbReference type="NCBI Taxonomy" id="191302"/>
    <lineage>
        <taxon>Bacteria</taxon>
        <taxon>Pseudomonadati</taxon>
        <taxon>Pseudomonadota</taxon>
        <taxon>Alphaproteobacteria</taxon>
        <taxon>Hyphomicrobiales</taxon>
        <taxon>Devosiaceae</taxon>
        <taxon>Devosia</taxon>
    </lineage>
</organism>
<dbReference type="Pfam" id="PF00015">
    <property type="entry name" value="MCPsignal"/>
    <property type="match status" value="1"/>
</dbReference>
<dbReference type="SMART" id="SM00283">
    <property type="entry name" value="MA"/>
    <property type="match status" value="1"/>
</dbReference>
<keyword evidence="3" id="KW-0807">Transducer</keyword>
<dbReference type="Pfam" id="PF18947">
    <property type="entry name" value="HAMP_2"/>
    <property type="match status" value="1"/>
</dbReference>
<feature type="transmembrane region" description="Helical" evidence="4">
    <location>
        <begin position="208"/>
        <end position="230"/>
    </location>
</feature>
<evidence type="ECO:0000313" key="7">
    <source>
        <dbReference type="EMBL" id="UXN71615.1"/>
    </source>
</evidence>
<evidence type="ECO:0000256" key="3">
    <source>
        <dbReference type="PROSITE-ProRule" id="PRU00284"/>
    </source>
</evidence>
<dbReference type="InterPro" id="IPR003660">
    <property type="entry name" value="HAMP_dom"/>
</dbReference>
<reference evidence="7 8" key="1">
    <citation type="submission" date="2022-09" db="EMBL/GenBank/DDBJ databases">
        <title>Interaction between co-microsymbionts with complementary sets of symbiotic genes in legume-rhizobium systems.</title>
        <authorList>
            <person name="Safronova V."/>
            <person name="Sazanova A."/>
            <person name="Afonin A."/>
            <person name="Chirak E."/>
        </authorList>
    </citation>
    <scope>NUCLEOTIDE SEQUENCE [LARGE SCALE GENOMIC DNA]</scope>
    <source>
        <strain evidence="7 8">A18/4-1</strain>
    </source>
</reference>
<dbReference type="PROSITE" id="PS50885">
    <property type="entry name" value="HAMP"/>
    <property type="match status" value="2"/>
</dbReference>
<dbReference type="Pfam" id="PF17201">
    <property type="entry name" value="Cache_3-Cache_2"/>
    <property type="match status" value="1"/>
</dbReference>
<keyword evidence="4" id="KW-0812">Transmembrane</keyword>
<comment type="similarity">
    <text evidence="2">Belongs to the methyl-accepting chemotaxis (MCP) protein family.</text>
</comment>
<proteinExistence type="inferred from homology"/>
<evidence type="ECO:0000259" key="6">
    <source>
        <dbReference type="PROSITE" id="PS50885"/>
    </source>
</evidence>
<evidence type="ECO:0000256" key="4">
    <source>
        <dbReference type="SAM" id="Phobius"/>
    </source>
</evidence>
<keyword evidence="1" id="KW-0145">Chemotaxis</keyword>
<evidence type="ECO:0000256" key="1">
    <source>
        <dbReference type="ARBA" id="ARBA00022500"/>
    </source>
</evidence>
<dbReference type="CDD" id="cd06225">
    <property type="entry name" value="HAMP"/>
    <property type="match status" value="1"/>
</dbReference>
<feature type="domain" description="Methyl-accepting transducer" evidence="5">
    <location>
        <begin position="406"/>
        <end position="635"/>
    </location>
</feature>
<accession>A0ABY6CHA2</accession>
<dbReference type="Pfam" id="PF00672">
    <property type="entry name" value="HAMP"/>
    <property type="match status" value="1"/>
</dbReference>
<feature type="domain" description="HAMP" evidence="6">
    <location>
        <begin position="232"/>
        <end position="285"/>
    </location>
</feature>
<dbReference type="SUPFAM" id="SSF58104">
    <property type="entry name" value="Methyl-accepting chemotaxis protein (MCP) signaling domain"/>
    <property type="match status" value="1"/>
</dbReference>
<gene>
    <name evidence="7" type="ORF">N8A98_10710</name>
</gene>
<feature type="domain" description="HAMP" evidence="6">
    <location>
        <begin position="349"/>
        <end position="401"/>
    </location>
</feature>
<evidence type="ECO:0000313" key="8">
    <source>
        <dbReference type="Proteomes" id="UP001061862"/>
    </source>
</evidence>
<evidence type="ECO:0000256" key="2">
    <source>
        <dbReference type="ARBA" id="ARBA00029447"/>
    </source>
</evidence>
<name>A0ABY6CHA2_9HYPH</name>